<dbReference type="Pfam" id="PF14403">
    <property type="entry name" value="CP_ATPgrasp_2"/>
    <property type="match status" value="1"/>
</dbReference>
<protein>
    <submittedName>
        <fullName evidence="2">Circularly permuted type 2 ATP-grasp protein</fullName>
    </submittedName>
</protein>
<name>A0ABW4KRM3_9BURK</name>
<dbReference type="InterPro" id="IPR016450">
    <property type="entry name" value="UCP005522"/>
</dbReference>
<dbReference type="PIRSF" id="PIRSF005522">
    <property type="entry name" value="UCP005522"/>
    <property type="match status" value="1"/>
</dbReference>
<dbReference type="Gene3D" id="3.30.1490.270">
    <property type="match status" value="1"/>
</dbReference>
<dbReference type="RefSeq" id="WP_147913283.1">
    <property type="nucleotide sequence ID" value="NZ_JBHUEJ010000007.1"/>
</dbReference>
<organism evidence="2 3">
    <name type="scientific">Ottowia flava</name>
    <dbReference type="NCBI Taxonomy" id="2675430"/>
    <lineage>
        <taxon>Bacteria</taxon>
        <taxon>Pseudomonadati</taxon>
        <taxon>Pseudomonadota</taxon>
        <taxon>Betaproteobacteria</taxon>
        <taxon>Burkholderiales</taxon>
        <taxon>Comamonadaceae</taxon>
        <taxon>Ottowia</taxon>
    </lineage>
</organism>
<feature type="domain" description="Circularly permuted ATP-grasp type 2" evidence="1">
    <location>
        <begin position="86"/>
        <end position="465"/>
    </location>
</feature>
<keyword evidence="3" id="KW-1185">Reference proteome</keyword>
<evidence type="ECO:0000313" key="2">
    <source>
        <dbReference type="EMBL" id="MFD1709481.1"/>
    </source>
</evidence>
<reference evidence="3" key="1">
    <citation type="journal article" date="2019" name="Int. J. Syst. Evol. Microbiol.">
        <title>The Global Catalogue of Microorganisms (GCM) 10K type strain sequencing project: providing services to taxonomists for standard genome sequencing and annotation.</title>
        <authorList>
            <consortium name="The Broad Institute Genomics Platform"/>
            <consortium name="The Broad Institute Genome Sequencing Center for Infectious Disease"/>
            <person name="Wu L."/>
            <person name="Ma J."/>
        </authorList>
    </citation>
    <scope>NUCLEOTIDE SEQUENCE [LARGE SCALE GENOMIC DNA]</scope>
    <source>
        <strain evidence="3">LMG 29247</strain>
    </source>
</reference>
<dbReference type="InterPro" id="IPR025841">
    <property type="entry name" value="CP_ATPgrasp_2"/>
</dbReference>
<dbReference type="Gene3D" id="3.40.50.11290">
    <property type="match status" value="1"/>
</dbReference>
<dbReference type="PANTHER" id="PTHR34595:SF7">
    <property type="entry name" value="SLL1039 PROTEIN"/>
    <property type="match status" value="1"/>
</dbReference>
<evidence type="ECO:0000313" key="3">
    <source>
        <dbReference type="Proteomes" id="UP001597304"/>
    </source>
</evidence>
<dbReference type="Proteomes" id="UP001597304">
    <property type="component" value="Unassembled WGS sequence"/>
</dbReference>
<dbReference type="SUPFAM" id="SSF56059">
    <property type="entry name" value="Glutathione synthetase ATP-binding domain-like"/>
    <property type="match status" value="1"/>
</dbReference>
<accession>A0ABW4KRM3</accession>
<comment type="caution">
    <text evidence="2">The sequence shown here is derived from an EMBL/GenBank/DDBJ whole genome shotgun (WGS) entry which is preliminary data.</text>
</comment>
<sequence length="489" mass="54096">MHPFDEMYESLANAAALPEAYAAAAVRSHYQQYAAWLAGQSAEQMRDRREEAEVIFRRVGITFAVYGAKDGDGSGTERLIPFDLIPRIIPADEWDHLERGLVQRVTALNRFLHDVYHDQEILRAGVVPKDQVLKNTQYRQVMQGVDVPNQIYSHISGVDIVRAGRVDGQGEYFVLEDNLRVPSGVSYMLEDRKMMMRLFPSLFARHPVAPVAHYPDLLLETLRDSSPGTSANPTVVVLTPGMYNSAYFEHAFLAQQMGVELVEGQDLFVKDDFVYMRTTRGPKRVDVIYRRVDDDFLDPEVFRPSSTLGCAGLMEAYRAGHVTICNGVGTGVADDKSIYPYVPKMIEFYLGEKPILSNVPTYMCRQPEDLQYVMANLHELVVKEVHGAGGYGMLVGPASTAAEIEAFRAAVLANPSGYIAQPTLSLSSCPTYVDAGIAPRHIDLRPFVLSGKEVQMVPGGLTRVALQQGSLVVNSSQGGGTKDTWVLEA</sequence>
<proteinExistence type="predicted"/>
<gene>
    <name evidence="2" type="ORF">ACFSF0_02585</name>
</gene>
<dbReference type="InterPro" id="IPR051680">
    <property type="entry name" value="ATP-dep_Glu-Cys_Ligase-2"/>
</dbReference>
<dbReference type="PANTHER" id="PTHR34595">
    <property type="entry name" value="BLR5612 PROTEIN"/>
    <property type="match status" value="1"/>
</dbReference>
<dbReference type="EMBL" id="JBHUEJ010000007">
    <property type="protein sequence ID" value="MFD1709481.1"/>
    <property type="molecule type" value="Genomic_DNA"/>
</dbReference>
<evidence type="ECO:0000259" key="1">
    <source>
        <dbReference type="Pfam" id="PF14403"/>
    </source>
</evidence>